<name>A0ABR3KZT7_TRISP</name>
<feature type="compositionally biased region" description="Basic and acidic residues" evidence="1">
    <location>
        <begin position="16"/>
        <end position="25"/>
    </location>
</feature>
<reference evidence="2 3" key="1">
    <citation type="submission" date="2024-07" db="EMBL/GenBank/DDBJ databases">
        <title>Enhanced genomic and transcriptomic resources for Trichinella pseudospiralis and T. spiralis underpin the discovery of pronounced molecular differences between stages and species.</title>
        <authorList>
            <person name="Pasi K.K."/>
            <person name="La Rosa G."/>
            <person name="Gomez-Morales M.A."/>
            <person name="Tosini F."/>
            <person name="Sumanam S."/>
            <person name="Young N.D."/>
            <person name="Chang B.C."/>
            <person name="Robin G.B."/>
        </authorList>
    </citation>
    <scope>NUCLEOTIDE SEQUENCE [LARGE SCALE GENOMIC DNA]</scope>
    <source>
        <strain evidence="2">ISS534</strain>
    </source>
</reference>
<evidence type="ECO:0000313" key="3">
    <source>
        <dbReference type="Proteomes" id="UP001558632"/>
    </source>
</evidence>
<evidence type="ECO:0000313" key="2">
    <source>
        <dbReference type="EMBL" id="KAL1244949.1"/>
    </source>
</evidence>
<organism evidence="2 3">
    <name type="scientific">Trichinella spiralis</name>
    <name type="common">Trichina worm</name>
    <dbReference type="NCBI Taxonomy" id="6334"/>
    <lineage>
        <taxon>Eukaryota</taxon>
        <taxon>Metazoa</taxon>
        <taxon>Ecdysozoa</taxon>
        <taxon>Nematoda</taxon>
        <taxon>Enoplea</taxon>
        <taxon>Dorylaimia</taxon>
        <taxon>Trichinellida</taxon>
        <taxon>Trichinellidae</taxon>
        <taxon>Trichinella</taxon>
    </lineage>
</organism>
<sequence length="80" mass="9251">MVQLRDHCPYGMHRSGKVERITHPRGISVERTERVDLVKADLGNEPIRLRQAENVTVLNDDWSVSTYKVATLRKRRRAAP</sequence>
<dbReference type="Proteomes" id="UP001558632">
    <property type="component" value="Unassembled WGS sequence"/>
</dbReference>
<keyword evidence="3" id="KW-1185">Reference proteome</keyword>
<proteinExistence type="predicted"/>
<evidence type="ECO:0000256" key="1">
    <source>
        <dbReference type="SAM" id="MobiDB-lite"/>
    </source>
</evidence>
<gene>
    <name evidence="2" type="ORF">TSPI_07869</name>
</gene>
<feature type="region of interest" description="Disordered" evidence="1">
    <location>
        <begin position="1"/>
        <end position="25"/>
    </location>
</feature>
<comment type="caution">
    <text evidence="2">The sequence shown here is derived from an EMBL/GenBank/DDBJ whole genome shotgun (WGS) entry which is preliminary data.</text>
</comment>
<dbReference type="EMBL" id="JBEUSY010000120">
    <property type="protein sequence ID" value="KAL1244949.1"/>
    <property type="molecule type" value="Genomic_DNA"/>
</dbReference>
<accession>A0ABR3KZT7</accession>
<protein>
    <submittedName>
        <fullName evidence="2">tRNA pseudouridine synthase</fullName>
    </submittedName>
</protein>